<dbReference type="Pfam" id="PF01368">
    <property type="entry name" value="DHH"/>
    <property type="match status" value="1"/>
</dbReference>
<sequence length="575" mass="64117">MKVTYHHEIKSGQKLSIESLIDILMRSRQITNINAFLHPPSPLSLSLVDFGYEKEFRKILQLLKKIREEKKTIVVYTDYDADGITGGSILWETLHLLGFSVMPYVPHRKLEGYGFSIKGIDAVIAKYHPALIISVDHGITAAKQIAYAKTQGIKVIVTDHHLKQEGQVPKETEAIFHIPQLSGSGVAYFFAKEIYENLKSQISNFKLLEYNFTVDYLALASIGTIADLVPLVGPSRSVVKAGLASFPNVKRYGLKYILKEAKIIHRPVTPYEVGFIIAPRINAVGRLEHAIDALRLLCTTNEARALKLAQQVGLANTKRQDLVKKAVEEALAIVEKLKKKGSLPKILILHSPDWHEGIIGLIASKLVEAYYRPAIVLTEGNGELKGSARSIKAFHITDFFASLKKYLLSFGGHRQAGGLTVKKSQLADFIAEATNKASKLIKDSDLEKVIEVDIKIPVQIVDMRLAREIEKLNPFGIGNPQPSFVSQVEVVGAQLFGKKNDHLKIIVKSSDTTTLEMIAFNRAADYVSLSRGKKLDIVYNLNINRWNGRESLRGRVIELITSSQQSEYQEDTGRF</sequence>
<dbReference type="EMBL" id="MGAC01000048">
    <property type="protein sequence ID" value="OGK37067.1"/>
    <property type="molecule type" value="Genomic_DNA"/>
</dbReference>
<evidence type="ECO:0000256" key="4">
    <source>
        <dbReference type="ARBA" id="ARBA00022801"/>
    </source>
</evidence>
<keyword evidence="4" id="KW-0378">Hydrolase</keyword>
<evidence type="ECO:0000313" key="10">
    <source>
        <dbReference type="Proteomes" id="UP000176803"/>
    </source>
</evidence>
<dbReference type="PANTHER" id="PTHR30255:SF2">
    <property type="entry name" value="SINGLE-STRANDED-DNA-SPECIFIC EXONUCLEASE RECJ"/>
    <property type="match status" value="1"/>
</dbReference>
<dbReference type="InterPro" id="IPR041122">
    <property type="entry name" value="RecJ_OB"/>
</dbReference>
<accession>A0A1F7I123</accession>
<evidence type="ECO:0000313" key="9">
    <source>
        <dbReference type="EMBL" id="OGK37067.1"/>
    </source>
</evidence>
<dbReference type="AlphaFoldDB" id="A0A1F7I123"/>
<organism evidence="9 10">
    <name type="scientific">Candidatus Roizmanbacteria bacterium RIFCSPHIGHO2_12_FULL_41_11</name>
    <dbReference type="NCBI Taxonomy" id="1802052"/>
    <lineage>
        <taxon>Bacteria</taxon>
        <taxon>Candidatus Roizmaniibacteriota</taxon>
    </lineage>
</organism>
<feature type="domain" description="DHHA1" evidence="7">
    <location>
        <begin position="346"/>
        <end position="436"/>
    </location>
</feature>
<evidence type="ECO:0000259" key="7">
    <source>
        <dbReference type="Pfam" id="PF02272"/>
    </source>
</evidence>
<dbReference type="NCBIfam" id="TIGR00644">
    <property type="entry name" value="recJ"/>
    <property type="match status" value="1"/>
</dbReference>
<dbReference type="Proteomes" id="UP000176803">
    <property type="component" value="Unassembled WGS sequence"/>
</dbReference>
<proteinExistence type="inferred from homology"/>
<dbReference type="Gene3D" id="3.10.310.30">
    <property type="match status" value="1"/>
</dbReference>
<evidence type="ECO:0000259" key="6">
    <source>
        <dbReference type="Pfam" id="PF01368"/>
    </source>
</evidence>
<reference evidence="9 10" key="1">
    <citation type="journal article" date="2016" name="Nat. Commun.">
        <title>Thousands of microbial genomes shed light on interconnected biogeochemical processes in an aquifer system.</title>
        <authorList>
            <person name="Anantharaman K."/>
            <person name="Brown C.T."/>
            <person name="Hug L.A."/>
            <person name="Sharon I."/>
            <person name="Castelle C.J."/>
            <person name="Probst A.J."/>
            <person name="Thomas B.C."/>
            <person name="Singh A."/>
            <person name="Wilkins M.J."/>
            <person name="Karaoz U."/>
            <person name="Brodie E.L."/>
            <person name="Williams K.H."/>
            <person name="Hubbard S.S."/>
            <person name="Banfield J.F."/>
        </authorList>
    </citation>
    <scope>NUCLEOTIDE SEQUENCE [LARGE SCALE GENOMIC DNA]</scope>
</reference>
<evidence type="ECO:0000256" key="3">
    <source>
        <dbReference type="ARBA" id="ARBA00022722"/>
    </source>
</evidence>
<dbReference type="InterPro" id="IPR038763">
    <property type="entry name" value="DHH_sf"/>
</dbReference>
<keyword evidence="3" id="KW-0540">Nuclease</keyword>
<dbReference type="GO" id="GO:0003676">
    <property type="term" value="F:nucleic acid binding"/>
    <property type="evidence" value="ECO:0007669"/>
    <property type="project" value="InterPro"/>
</dbReference>
<dbReference type="InterPro" id="IPR051673">
    <property type="entry name" value="SSDNA_exonuclease_RecJ"/>
</dbReference>
<dbReference type="InterPro" id="IPR001667">
    <property type="entry name" value="DDH_dom"/>
</dbReference>
<dbReference type="GO" id="GO:0008409">
    <property type="term" value="F:5'-3' exonuclease activity"/>
    <property type="evidence" value="ECO:0007669"/>
    <property type="project" value="InterPro"/>
</dbReference>
<protein>
    <recommendedName>
        <fullName evidence="2">Single-stranded-DNA-specific exonuclease RecJ</fullName>
    </recommendedName>
</protein>
<dbReference type="Pfam" id="PF17768">
    <property type="entry name" value="RecJ_OB"/>
    <property type="match status" value="1"/>
</dbReference>
<dbReference type="InterPro" id="IPR004610">
    <property type="entry name" value="RecJ"/>
</dbReference>
<dbReference type="GO" id="GO:0006281">
    <property type="term" value="P:DNA repair"/>
    <property type="evidence" value="ECO:0007669"/>
    <property type="project" value="InterPro"/>
</dbReference>
<evidence type="ECO:0000256" key="2">
    <source>
        <dbReference type="ARBA" id="ARBA00019841"/>
    </source>
</evidence>
<name>A0A1F7I123_9BACT</name>
<evidence type="ECO:0000256" key="1">
    <source>
        <dbReference type="ARBA" id="ARBA00005915"/>
    </source>
</evidence>
<comment type="caution">
    <text evidence="9">The sequence shown here is derived from an EMBL/GenBank/DDBJ whole genome shotgun (WGS) entry which is preliminary data.</text>
</comment>
<dbReference type="InterPro" id="IPR003156">
    <property type="entry name" value="DHHA1_dom"/>
</dbReference>
<dbReference type="Pfam" id="PF02272">
    <property type="entry name" value="DHHA1"/>
    <property type="match status" value="1"/>
</dbReference>
<dbReference type="SUPFAM" id="SSF64182">
    <property type="entry name" value="DHH phosphoesterases"/>
    <property type="match status" value="1"/>
</dbReference>
<evidence type="ECO:0000259" key="8">
    <source>
        <dbReference type="Pfam" id="PF17768"/>
    </source>
</evidence>
<keyword evidence="5 9" id="KW-0269">Exonuclease</keyword>
<feature type="domain" description="DDH" evidence="6">
    <location>
        <begin position="73"/>
        <end position="199"/>
    </location>
</feature>
<comment type="similarity">
    <text evidence="1">Belongs to the RecJ family.</text>
</comment>
<dbReference type="GO" id="GO:0006310">
    <property type="term" value="P:DNA recombination"/>
    <property type="evidence" value="ECO:0007669"/>
    <property type="project" value="InterPro"/>
</dbReference>
<feature type="domain" description="RecJ OB" evidence="8">
    <location>
        <begin position="452"/>
        <end position="555"/>
    </location>
</feature>
<dbReference type="Gene3D" id="3.90.1640.30">
    <property type="match status" value="1"/>
</dbReference>
<evidence type="ECO:0000256" key="5">
    <source>
        <dbReference type="ARBA" id="ARBA00022839"/>
    </source>
</evidence>
<gene>
    <name evidence="9" type="ORF">A3F03_02165</name>
</gene>
<dbReference type="PANTHER" id="PTHR30255">
    <property type="entry name" value="SINGLE-STRANDED-DNA-SPECIFIC EXONUCLEASE RECJ"/>
    <property type="match status" value="1"/>
</dbReference>